<name>A0A2M4APH7_9DIPT</name>
<dbReference type="InterPro" id="IPR003226">
    <property type="entry name" value="MYG1_exonuclease"/>
</dbReference>
<dbReference type="PANTHER" id="PTHR11215">
    <property type="entry name" value="METAL DEPENDENT HYDROLASE - RELATED"/>
    <property type="match status" value="1"/>
</dbReference>
<dbReference type="AlphaFoldDB" id="A0A2M4APH7"/>
<dbReference type="EMBL" id="GGFK01009374">
    <property type="protein sequence ID" value="MBW42695.1"/>
    <property type="molecule type" value="Transcribed_RNA"/>
</dbReference>
<dbReference type="GO" id="GO:0005737">
    <property type="term" value="C:cytoplasm"/>
    <property type="evidence" value="ECO:0007669"/>
    <property type="project" value="TreeGrafter"/>
</dbReference>
<dbReference type="PANTHER" id="PTHR11215:SF1">
    <property type="entry name" value="MYG1 EXONUCLEASE"/>
    <property type="match status" value="1"/>
</dbReference>
<proteinExistence type="inferred from homology"/>
<dbReference type="GO" id="GO:0005634">
    <property type="term" value="C:nucleus"/>
    <property type="evidence" value="ECO:0007669"/>
    <property type="project" value="TreeGrafter"/>
</dbReference>
<evidence type="ECO:0000313" key="2">
    <source>
        <dbReference type="EMBL" id="MBW42695.1"/>
    </source>
</evidence>
<dbReference type="Pfam" id="PF03690">
    <property type="entry name" value="MYG1_exonuc"/>
    <property type="match status" value="1"/>
</dbReference>
<evidence type="ECO:0000256" key="1">
    <source>
        <dbReference type="ARBA" id="ARBA00010105"/>
    </source>
</evidence>
<reference evidence="2" key="1">
    <citation type="submission" date="2018-01" db="EMBL/GenBank/DDBJ databases">
        <title>An insight into the sialome of Amazonian anophelines.</title>
        <authorList>
            <person name="Ribeiro J.M."/>
            <person name="Scarpassa V."/>
            <person name="Calvo E."/>
        </authorList>
    </citation>
    <scope>NUCLEOTIDE SEQUENCE</scope>
    <source>
        <tissue evidence="2">Salivary glands</tissue>
    </source>
</reference>
<organism evidence="2">
    <name type="scientific">Anopheles triannulatus</name>
    <dbReference type="NCBI Taxonomy" id="58253"/>
    <lineage>
        <taxon>Eukaryota</taxon>
        <taxon>Metazoa</taxon>
        <taxon>Ecdysozoa</taxon>
        <taxon>Arthropoda</taxon>
        <taxon>Hexapoda</taxon>
        <taxon>Insecta</taxon>
        <taxon>Pterygota</taxon>
        <taxon>Neoptera</taxon>
        <taxon>Endopterygota</taxon>
        <taxon>Diptera</taxon>
        <taxon>Nematocera</taxon>
        <taxon>Culicoidea</taxon>
        <taxon>Culicidae</taxon>
        <taxon>Anophelinae</taxon>
        <taxon>Anopheles</taxon>
    </lineage>
</organism>
<comment type="similarity">
    <text evidence="1">Belongs to the MYG1 family.</text>
</comment>
<accession>A0A2M4APH7</accession>
<sequence>MSSEEAKRFKDDQPEGRLKIGTHNGVFHCDELLACFMLQQLPQYATAQIVRSRDNKVLDQCDIVVDVGGTFDRERHRYDHHQVSFNETLKSLRPELNSPWNIRLSSAGLVYTYFGEEVLCEVVKRKLGLELDADCLRAVYRKVYDGMICEIDAIDNGVPMFEGGEPQYNISSHLSARAGKFNPIWNEPEEPPEDMTRFEKAKAYVGQEFEDKVLYYVKSWWPARDIVRRALVNRLSIHESGAILELEQFCPWKEHLYELEKEHDAVGQAKYVIYFNKENDWRIICVPNQSASFVCRKFLAKPWRGVRDEELARVSGIEGATFCHQTGFIGGNVTREGALRMAIASLEAPEE</sequence>
<protein>
    <submittedName>
        <fullName evidence="2">Uncharacterized protein</fullName>
    </submittedName>
</protein>